<feature type="signal peptide" evidence="3">
    <location>
        <begin position="1"/>
        <end position="19"/>
    </location>
</feature>
<evidence type="ECO:0000313" key="5">
    <source>
        <dbReference type="Proteomes" id="UP001420932"/>
    </source>
</evidence>
<keyword evidence="2" id="KW-0539">Nucleus</keyword>
<dbReference type="GO" id="GO:0003723">
    <property type="term" value="F:RNA binding"/>
    <property type="evidence" value="ECO:0007669"/>
    <property type="project" value="TreeGrafter"/>
</dbReference>
<dbReference type="SUPFAM" id="SSF54928">
    <property type="entry name" value="RNA-binding domain, RBD"/>
    <property type="match status" value="1"/>
</dbReference>
<sequence length="167" mass="19329">MLGSATYLVIWLFHLHVKASRRVQELLLQARESGGTSIIRDHNTNRSRRFGFIVFDHEQVVDDLLANGNMIDMVGTQVSLAKWPLRKISFYGIISLANSYFYCWNTWLVTFGAHSSFRRDERMSLGSYLHDRSHIIYYESMIPTCFPFDLGKKLISRTSSSKINTKN</sequence>
<name>A0AAP0KY24_9MAGN</name>
<comment type="caution">
    <text evidence="4">The sequence shown here is derived from an EMBL/GenBank/DDBJ whole genome shotgun (WGS) entry which is preliminary data.</text>
</comment>
<dbReference type="InterPro" id="IPR012677">
    <property type="entry name" value="Nucleotide-bd_a/b_plait_sf"/>
</dbReference>
<gene>
    <name evidence="4" type="ORF">Syun_007117</name>
</gene>
<dbReference type="PANTHER" id="PTHR48033">
    <property type="entry name" value="RNA-BINDING (RRM/RBD/RNP MOTIFS) FAMILY PROTEIN"/>
    <property type="match status" value="1"/>
</dbReference>
<comment type="subcellular location">
    <subcellularLocation>
        <location evidence="1">Nucleus</location>
    </subcellularLocation>
</comment>
<dbReference type="EMBL" id="JBBNAF010000003">
    <property type="protein sequence ID" value="KAK9160776.1"/>
    <property type="molecule type" value="Genomic_DNA"/>
</dbReference>
<dbReference type="GO" id="GO:0005654">
    <property type="term" value="C:nucleoplasm"/>
    <property type="evidence" value="ECO:0007669"/>
    <property type="project" value="TreeGrafter"/>
</dbReference>
<evidence type="ECO:0000256" key="2">
    <source>
        <dbReference type="ARBA" id="ARBA00023242"/>
    </source>
</evidence>
<dbReference type="AlphaFoldDB" id="A0AAP0KY24"/>
<dbReference type="PANTHER" id="PTHR48033:SF4">
    <property type="entry name" value="OS08G0320100 PROTEIN"/>
    <property type="match status" value="1"/>
</dbReference>
<dbReference type="Proteomes" id="UP001420932">
    <property type="component" value="Unassembled WGS sequence"/>
</dbReference>
<evidence type="ECO:0000256" key="3">
    <source>
        <dbReference type="SAM" id="SignalP"/>
    </source>
</evidence>
<evidence type="ECO:0000313" key="4">
    <source>
        <dbReference type="EMBL" id="KAK9160776.1"/>
    </source>
</evidence>
<feature type="chain" id="PRO_5042936316" description="RRM domain-containing protein" evidence="3">
    <location>
        <begin position="20"/>
        <end position="167"/>
    </location>
</feature>
<keyword evidence="5" id="KW-1185">Reference proteome</keyword>
<reference evidence="4 5" key="1">
    <citation type="submission" date="2024-01" db="EMBL/GenBank/DDBJ databases">
        <title>Genome assemblies of Stephania.</title>
        <authorList>
            <person name="Yang L."/>
        </authorList>
    </citation>
    <scope>NUCLEOTIDE SEQUENCE [LARGE SCALE GENOMIC DNA]</scope>
    <source>
        <strain evidence="4">YNDBR</strain>
        <tissue evidence="4">Leaf</tissue>
    </source>
</reference>
<keyword evidence="3" id="KW-0732">Signal</keyword>
<dbReference type="Gene3D" id="3.30.70.330">
    <property type="match status" value="1"/>
</dbReference>
<protein>
    <recommendedName>
        <fullName evidence="6">RRM domain-containing protein</fullName>
    </recommendedName>
</protein>
<dbReference type="GO" id="GO:0010468">
    <property type="term" value="P:regulation of gene expression"/>
    <property type="evidence" value="ECO:0007669"/>
    <property type="project" value="TreeGrafter"/>
</dbReference>
<organism evidence="4 5">
    <name type="scientific">Stephania yunnanensis</name>
    <dbReference type="NCBI Taxonomy" id="152371"/>
    <lineage>
        <taxon>Eukaryota</taxon>
        <taxon>Viridiplantae</taxon>
        <taxon>Streptophyta</taxon>
        <taxon>Embryophyta</taxon>
        <taxon>Tracheophyta</taxon>
        <taxon>Spermatophyta</taxon>
        <taxon>Magnoliopsida</taxon>
        <taxon>Ranunculales</taxon>
        <taxon>Menispermaceae</taxon>
        <taxon>Menispermoideae</taxon>
        <taxon>Cissampelideae</taxon>
        <taxon>Stephania</taxon>
    </lineage>
</organism>
<dbReference type="GO" id="GO:0000785">
    <property type="term" value="C:chromatin"/>
    <property type="evidence" value="ECO:0007669"/>
    <property type="project" value="TreeGrafter"/>
</dbReference>
<proteinExistence type="predicted"/>
<dbReference type="InterPro" id="IPR035979">
    <property type="entry name" value="RBD_domain_sf"/>
</dbReference>
<accession>A0AAP0KY24</accession>
<evidence type="ECO:0000256" key="1">
    <source>
        <dbReference type="ARBA" id="ARBA00004123"/>
    </source>
</evidence>
<evidence type="ECO:0008006" key="6">
    <source>
        <dbReference type="Google" id="ProtNLM"/>
    </source>
</evidence>